<sequence>MRIKLLSFLLILSVLLLGCQENKTVTNNSELYDLPTIPLEIAIVGKNPFQQVENINYKPIELTDLLEEKNKTYDALIVTREYFNQAATKAYQDYFSRIEYPVFFIGTEDILPGVFRDSRLTLNDVEFGKSGQYVSGFVRTNDRYQVWGLDLPENPTEKDKKLNIILRISKIVQIFNNGGYR</sequence>
<organism evidence="2 3">
    <name type="scientific">Paenibacillus odorifer</name>
    <dbReference type="NCBI Taxonomy" id="189426"/>
    <lineage>
        <taxon>Bacteria</taxon>
        <taxon>Bacillati</taxon>
        <taxon>Bacillota</taxon>
        <taxon>Bacilli</taxon>
        <taxon>Bacillales</taxon>
        <taxon>Paenibacillaceae</taxon>
        <taxon>Paenibacillus</taxon>
    </lineage>
</organism>
<feature type="signal peptide" evidence="1">
    <location>
        <begin position="1"/>
        <end position="19"/>
    </location>
</feature>
<comment type="caution">
    <text evidence="2">The sequence shown here is derived from an EMBL/GenBank/DDBJ whole genome shotgun (WGS) entry which is preliminary data.</text>
</comment>
<protein>
    <recommendedName>
        <fullName evidence="4">Lipoprotein</fullName>
    </recommendedName>
</protein>
<dbReference type="Proteomes" id="UP000187158">
    <property type="component" value="Unassembled WGS sequence"/>
</dbReference>
<proteinExistence type="predicted"/>
<evidence type="ECO:0008006" key="4">
    <source>
        <dbReference type="Google" id="ProtNLM"/>
    </source>
</evidence>
<dbReference type="EMBL" id="MPVP01000145">
    <property type="protein sequence ID" value="OMD27204.1"/>
    <property type="molecule type" value="Genomic_DNA"/>
</dbReference>
<gene>
    <name evidence="2" type="ORF">BSO21_20215</name>
</gene>
<accession>A0ABX3GJQ0</accession>
<keyword evidence="1" id="KW-0732">Signal</keyword>
<evidence type="ECO:0000256" key="1">
    <source>
        <dbReference type="SAM" id="SignalP"/>
    </source>
</evidence>
<evidence type="ECO:0000313" key="2">
    <source>
        <dbReference type="EMBL" id="OMD27204.1"/>
    </source>
</evidence>
<evidence type="ECO:0000313" key="3">
    <source>
        <dbReference type="Proteomes" id="UP000187158"/>
    </source>
</evidence>
<dbReference type="PROSITE" id="PS51257">
    <property type="entry name" value="PROKAR_LIPOPROTEIN"/>
    <property type="match status" value="1"/>
</dbReference>
<feature type="chain" id="PRO_5046247068" description="Lipoprotein" evidence="1">
    <location>
        <begin position="20"/>
        <end position="181"/>
    </location>
</feature>
<reference evidence="2 3" key="1">
    <citation type="submission" date="2016-11" db="EMBL/GenBank/DDBJ databases">
        <title>Paenibacillus species isolates.</title>
        <authorList>
            <person name="Beno S.M."/>
        </authorList>
    </citation>
    <scope>NUCLEOTIDE SEQUENCE [LARGE SCALE GENOMIC DNA]</scope>
    <source>
        <strain evidence="2 3">FSL H7-0433</strain>
    </source>
</reference>
<keyword evidence="3" id="KW-1185">Reference proteome</keyword>
<name>A0ABX3GJQ0_9BACL</name>
<dbReference type="RefSeq" id="WP_076219551.1">
    <property type="nucleotide sequence ID" value="NZ_MPVM01000007.1"/>
</dbReference>